<keyword evidence="2" id="KW-1185">Reference proteome</keyword>
<accession>A0ABV8ATU3</accession>
<dbReference type="Proteomes" id="UP001595805">
    <property type="component" value="Unassembled WGS sequence"/>
</dbReference>
<gene>
    <name evidence="1" type="ORF">ACFOSV_14475</name>
</gene>
<dbReference type="EMBL" id="JBHRZS010000007">
    <property type="protein sequence ID" value="MFC3881396.1"/>
    <property type="molecule type" value="Genomic_DNA"/>
</dbReference>
<dbReference type="InterPro" id="IPR055679">
    <property type="entry name" value="DUF7255"/>
</dbReference>
<sequence>MDNLIIRQLDSILKEGELEYEKDFHLEVNHQFLDSKSKEWLGESFEELGGKEDFPLLNKLKFDFKINRFLIKYDDESHFNRYRLISLRSEVYDQFNFEFLQGYKRLCRTYEKDCLKVGMQQRIWFGPTLAQSLFGEGSEPGDFYGVGASGWRLTAFNDLQMDLQSRLHGFKLLRISPYETLMTGGSLRRIDQLLINPNEETRGMILKWLMRKLA</sequence>
<reference evidence="2" key="1">
    <citation type="journal article" date="2019" name="Int. J. Syst. Evol. Microbiol.">
        <title>The Global Catalogue of Microorganisms (GCM) 10K type strain sequencing project: providing services to taxonomists for standard genome sequencing and annotation.</title>
        <authorList>
            <consortium name="The Broad Institute Genomics Platform"/>
            <consortium name="The Broad Institute Genome Sequencing Center for Infectious Disease"/>
            <person name="Wu L."/>
            <person name="Ma J."/>
        </authorList>
    </citation>
    <scope>NUCLEOTIDE SEQUENCE [LARGE SCALE GENOMIC DNA]</scope>
    <source>
        <strain evidence="2">CCUG 60523</strain>
    </source>
</reference>
<evidence type="ECO:0000313" key="2">
    <source>
        <dbReference type="Proteomes" id="UP001595805"/>
    </source>
</evidence>
<dbReference type="Pfam" id="PF23913">
    <property type="entry name" value="DUF7255"/>
    <property type="match status" value="1"/>
</dbReference>
<dbReference type="RefSeq" id="WP_377906739.1">
    <property type="nucleotide sequence ID" value="NZ_JBHRZS010000007.1"/>
</dbReference>
<organism evidence="1 2">
    <name type="scientific">Algoriphagus namhaensis</name>
    <dbReference type="NCBI Taxonomy" id="915353"/>
    <lineage>
        <taxon>Bacteria</taxon>
        <taxon>Pseudomonadati</taxon>
        <taxon>Bacteroidota</taxon>
        <taxon>Cytophagia</taxon>
        <taxon>Cytophagales</taxon>
        <taxon>Cyclobacteriaceae</taxon>
        <taxon>Algoriphagus</taxon>
    </lineage>
</organism>
<name>A0ABV8ATU3_9BACT</name>
<proteinExistence type="predicted"/>
<protein>
    <submittedName>
        <fullName evidence="1">Uncharacterized protein</fullName>
    </submittedName>
</protein>
<comment type="caution">
    <text evidence="1">The sequence shown here is derived from an EMBL/GenBank/DDBJ whole genome shotgun (WGS) entry which is preliminary data.</text>
</comment>
<evidence type="ECO:0000313" key="1">
    <source>
        <dbReference type="EMBL" id="MFC3881396.1"/>
    </source>
</evidence>